<organism evidence="3 4">
    <name type="scientific">Clostridium beijerinckii</name>
    <name type="common">Clostridium MP</name>
    <dbReference type="NCBI Taxonomy" id="1520"/>
    <lineage>
        <taxon>Bacteria</taxon>
        <taxon>Bacillati</taxon>
        <taxon>Bacillota</taxon>
        <taxon>Clostridia</taxon>
        <taxon>Eubacteriales</taxon>
        <taxon>Clostridiaceae</taxon>
        <taxon>Clostridium</taxon>
    </lineage>
</organism>
<sequence>MKISNKEKIMLYILGIIIVGFAYYQFVYSYQIKSIQEKTKREIELEKRYTTTMSTINSIEDRKSDIKILKAKISDESLPFYPSISEEHIILELDTLLKDSGLDGGIKFDRIVSDSVETVDKKSETLPESSLQGIVDEYNNITEGAKENSNTNRNYVSSNNSNQSQTSSNAKDSNSNNKTSTKNYSNARGSKDKKNTVQYMKCEVDFEGSYDGLNKLLNTIGQNEKKIVVNSLKISEDTIDTIKGTINLEIYSVPKIDNELESYLKWDLNNTYGKSVPFNTGAASGNIDDNKDTSDFVASVKSVNSDLPTIMLGKTNDDLRTTYVYADSNSTENVEMILTQEGDKYYYKYKTSKGTFPANYDGHGAEFIPTSDNIVLNVLSENRITSNDKSELKLKIINQTDRLVNVDISGDDSADPRVTVEGDGSNISVNQK</sequence>
<protein>
    <submittedName>
        <fullName evidence="3">Pilus assembly protein PilO</fullName>
    </submittedName>
</protein>
<keyword evidence="4" id="KW-1185">Reference proteome</keyword>
<dbReference type="GeneID" id="66347081"/>
<evidence type="ECO:0000313" key="4">
    <source>
        <dbReference type="Proteomes" id="UP000679373"/>
    </source>
</evidence>
<feature type="region of interest" description="Disordered" evidence="1">
    <location>
        <begin position="408"/>
        <end position="432"/>
    </location>
</feature>
<gene>
    <name evidence="3" type="ORF">KEC93_21120</name>
</gene>
<keyword evidence="2" id="KW-0812">Transmembrane</keyword>
<dbReference type="AlphaFoldDB" id="A0AB74VDC8"/>
<evidence type="ECO:0000256" key="2">
    <source>
        <dbReference type="SAM" id="Phobius"/>
    </source>
</evidence>
<dbReference type="RefSeq" id="WP_077869753.1">
    <property type="nucleotide sequence ID" value="NZ_BKAK01000136.1"/>
</dbReference>
<reference evidence="3" key="1">
    <citation type="submission" date="2021-04" db="EMBL/GenBank/DDBJ databases">
        <title>Complete genome sequence of the type strain Clostridium beijerinckii NRRL B-598.</title>
        <authorList>
            <person name="Sedlar K."/>
            <person name="Branska B."/>
            <person name="Bezdicek M."/>
            <person name="Nykrynova M."/>
            <person name="Lengerova M."/>
            <person name="Skutkova H."/>
            <person name="Patakova P."/>
        </authorList>
    </citation>
    <scope>NUCLEOTIDE SEQUENCE</scope>
    <source>
        <strain evidence="3">DSM 791</strain>
    </source>
</reference>
<proteinExistence type="predicted"/>
<evidence type="ECO:0000313" key="3">
    <source>
        <dbReference type="EMBL" id="QUN34400.1"/>
    </source>
</evidence>
<keyword evidence="2" id="KW-1133">Transmembrane helix</keyword>
<feature type="transmembrane region" description="Helical" evidence="2">
    <location>
        <begin position="9"/>
        <end position="28"/>
    </location>
</feature>
<feature type="region of interest" description="Disordered" evidence="1">
    <location>
        <begin position="144"/>
        <end position="192"/>
    </location>
</feature>
<feature type="compositionally biased region" description="Low complexity" evidence="1">
    <location>
        <begin position="148"/>
        <end position="186"/>
    </location>
</feature>
<evidence type="ECO:0000256" key="1">
    <source>
        <dbReference type="SAM" id="MobiDB-lite"/>
    </source>
</evidence>
<accession>A0AB74VDC8</accession>
<name>A0AB74VDC8_CLOBE</name>
<keyword evidence="2" id="KW-0472">Membrane</keyword>
<dbReference type="EMBL" id="CP073653">
    <property type="protein sequence ID" value="QUN34400.1"/>
    <property type="molecule type" value="Genomic_DNA"/>
</dbReference>
<dbReference type="Proteomes" id="UP000679373">
    <property type="component" value="Chromosome"/>
</dbReference>